<proteinExistence type="predicted"/>
<organism evidence="1">
    <name type="scientific">Rhizophora mucronata</name>
    <name type="common">Asiatic mangrove</name>
    <dbReference type="NCBI Taxonomy" id="61149"/>
    <lineage>
        <taxon>Eukaryota</taxon>
        <taxon>Viridiplantae</taxon>
        <taxon>Streptophyta</taxon>
        <taxon>Embryophyta</taxon>
        <taxon>Tracheophyta</taxon>
        <taxon>Spermatophyta</taxon>
        <taxon>Magnoliopsida</taxon>
        <taxon>eudicotyledons</taxon>
        <taxon>Gunneridae</taxon>
        <taxon>Pentapetalae</taxon>
        <taxon>rosids</taxon>
        <taxon>fabids</taxon>
        <taxon>Malpighiales</taxon>
        <taxon>Rhizophoraceae</taxon>
        <taxon>Rhizophora</taxon>
    </lineage>
</organism>
<protein>
    <submittedName>
        <fullName evidence="1">Uncharacterized protein</fullName>
    </submittedName>
</protein>
<sequence>MMEKQNQLLLDDGYFLTVLMLKLLNTCIKQKMRKHRPLNGNV</sequence>
<dbReference type="EMBL" id="GGEC01050363">
    <property type="protein sequence ID" value="MBX30847.1"/>
    <property type="molecule type" value="Transcribed_RNA"/>
</dbReference>
<accession>A0A2P2MKX3</accession>
<dbReference type="AlphaFoldDB" id="A0A2P2MKX3"/>
<reference evidence="1" key="1">
    <citation type="submission" date="2018-02" db="EMBL/GenBank/DDBJ databases">
        <title>Rhizophora mucronata_Transcriptome.</title>
        <authorList>
            <person name="Meera S.P."/>
            <person name="Sreeshan A."/>
            <person name="Augustine A."/>
        </authorList>
    </citation>
    <scope>NUCLEOTIDE SEQUENCE</scope>
    <source>
        <tissue evidence="1">Leaf</tissue>
    </source>
</reference>
<evidence type="ECO:0000313" key="1">
    <source>
        <dbReference type="EMBL" id="MBX30847.1"/>
    </source>
</evidence>
<name>A0A2P2MKX3_RHIMU</name>